<dbReference type="EMBL" id="BLLF01000219">
    <property type="protein sequence ID" value="GFH09240.1"/>
    <property type="molecule type" value="Genomic_DNA"/>
</dbReference>
<name>A0A699YGB7_HAELA</name>
<evidence type="ECO:0000313" key="2">
    <source>
        <dbReference type="Proteomes" id="UP000485058"/>
    </source>
</evidence>
<sequence length="28" mass="3027">MFKEAVAFKAAAITPFEKELAELEAGTL</sequence>
<feature type="non-terminal residue" evidence="1">
    <location>
        <position position="28"/>
    </location>
</feature>
<evidence type="ECO:0000313" key="1">
    <source>
        <dbReference type="EMBL" id="GFH09240.1"/>
    </source>
</evidence>
<keyword evidence="2" id="KW-1185">Reference proteome</keyword>
<comment type="caution">
    <text evidence="1">The sequence shown here is derived from an EMBL/GenBank/DDBJ whole genome shotgun (WGS) entry which is preliminary data.</text>
</comment>
<gene>
    <name evidence="1" type="ORF">HaLaN_04344</name>
</gene>
<reference evidence="1 2" key="1">
    <citation type="submission" date="2020-02" db="EMBL/GenBank/DDBJ databases">
        <title>Draft genome sequence of Haematococcus lacustris strain NIES-144.</title>
        <authorList>
            <person name="Morimoto D."/>
            <person name="Nakagawa S."/>
            <person name="Yoshida T."/>
            <person name="Sawayama S."/>
        </authorList>
    </citation>
    <scope>NUCLEOTIDE SEQUENCE [LARGE SCALE GENOMIC DNA]</scope>
    <source>
        <strain evidence="1 2">NIES-144</strain>
    </source>
</reference>
<dbReference type="Proteomes" id="UP000485058">
    <property type="component" value="Unassembled WGS sequence"/>
</dbReference>
<protein>
    <submittedName>
        <fullName evidence="1">Uncharacterized protein</fullName>
    </submittedName>
</protein>
<accession>A0A699YGB7</accession>
<dbReference type="AlphaFoldDB" id="A0A699YGB7"/>
<organism evidence="1 2">
    <name type="scientific">Haematococcus lacustris</name>
    <name type="common">Green alga</name>
    <name type="synonym">Haematococcus pluvialis</name>
    <dbReference type="NCBI Taxonomy" id="44745"/>
    <lineage>
        <taxon>Eukaryota</taxon>
        <taxon>Viridiplantae</taxon>
        <taxon>Chlorophyta</taxon>
        <taxon>core chlorophytes</taxon>
        <taxon>Chlorophyceae</taxon>
        <taxon>CS clade</taxon>
        <taxon>Chlamydomonadales</taxon>
        <taxon>Haematococcaceae</taxon>
        <taxon>Haematococcus</taxon>
    </lineage>
</organism>
<proteinExistence type="predicted"/>
<feature type="non-terminal residue" evidence="1">
    <location>
        <position position="1"/>
    </location>
</feature>